<accession>A0A9W8HD86</accession>
<keyword evidence="5" id="KW-1185">Reference proteome</keyword>
<dbReference type="PRINTS" id="PR00502">
    <property type="entry name" value="NUDIXFAMILY"/>
</dbReference>
<dbReference type="Proteomes" id="UP001140217">
    <property type="component" value="Unassembled WGS sequence"/>
</dbReference>
<evidence type="ECO:0000259" key="3">
    <source>
        <dbReference type="PROSITE" id="PS51462"/>
    </source>
</evidence>
<evidence type="ECO:0000313" key="4">
    <source>
        <dbReference type="EMBL" id="KAJ2781230.1"/>
    </source>
</evidence>
<reference evidence="4" key="1">
    <citation type="submission" date="2022-07" db="EMBL/GenBank/DDBJ databases">
        <title>Phylogenomic reconstructions and comparative analyses of Kickxellomycotina fungi.</title>
        <authorList>
            <person name="Reynolds N.K."/>
            <person name="Stajich J.E."/>
            <person name="Barry K."/>
            <person name="Grigoriev I.V."/>
            <person name="Crous P."/>
            <person name="Smith M.E."/>
        </authorList>
    </citation>
    <scope>NUCLEOTIDE SEQUENCE</scope>
    <source>
        <strain evidence="4">NBRC 105414</strain>
    </source>
</reference>
<dbReference type="InterPro" id="IPR051325">
    <property type="entry name" value="Nudix_hydrolase_domain"/>
</dbReference>
<dbReference type="OrthoDB" id="10259236at2759"/>
<organism evidence="4 5">
    <name type="scientific">Coemansia javaensis</name>
    <dbReference type="NCBI Taxonomy" id="2761396"/>
    <lineage>
        <taxon>Eukaryota</taxon>
        <taxon>Fungi</taxon>
        <taxon>Fungi incertae sedis</taxon>
        <taxon>Zoopagomycota</taxon>
        <taxon>Kickxellomycotina</taxon>
        <taxon>Kickxellomycetes</taxon>
        <taxon>Kickxellales</taxon>
        <taxon>Kickxellaceae</taxon>
        <taxon>Coemansia</taxon>
    </lineage>
</organism>
<dbReference type="SUPFAM" id="SSF55811">
    <property type="entry name" value="Nudix"/>
    <property type="match status" value="1"/>
</dbReference>
<gene>
    <name evidence="4" type="ORF">H4R18_002994</name>
</gene>
<name>A0A9W8HD86_9FUNG</name>
<comment type="similarity">
    <text evidence="2">Belongs to the Nudix hydrolase family.</text>
</comment>
<sequence length="160" mass="17887">MFYPRAKTVISAGAVVFDAGCERVLTIVNLADSPSTTSFPKGRIEPGEHIEEAARRETEEETGVVCRLWPDGFVGAQTRHYSDTDREKFVFWYAATAVDTRAQRLESHEQLEARWLGIAEALAQLSFEDDRGLLAACLELRDRRRVLAAANDDKPVFTIG</sequence>
<dbReference type="PANTHER" id="PTHR21340:SF0">
    <property type="entry name" value="BIS(5'-NUCLEOSYL)-TETRAPHOSPHATASE [ASYMMETRICAL]"/>
    <property type="match status" value="1"/>
</dbReference>
<dbReference type="InterPro" id="IPR015797">
    <property type="entry name" value="NUDIX_hydrolase-like_dom_sf"/>
</dbReference>
<dbReference type="PANTHER" id="PTHR21340">
    <property type="entry name" value="DIADENOSINE 5,5-P1,P4-TETRAPHOSPHATE PYROPHOSPHOHYDROLASE MUTT"/>
    <property type="match status" value="1"/>
</dbReference>
<evidence type="ECO:0000313" key="5">
    <source>
        <dbReference type="Proteomes" id="UP001140217"/>
    </source>
</evidence>
<protein>
    <recommendedName>
        <fullName evidence="3">Nudix hydrolase domain-containing protein</fullName>
    </recommendedName>
</protein>
<dbReference type="Gene3D" id="3.90.79.10">
    <property type="entry name" value="Nucleoside Triphosphate Pyrophosphohydrolase"/>
    <property type="match status" value="1"/>
</dbReference>
<dbReference type="InterPro" id="IPR020084">
    <property type="entry name" value="NUDIX_hydrolase_CS"/>
</dbReference>
<dbReference type="GO" id="GO:0004081">
    <property type="term" value="F:bis(5'-nucleosyl)-tetraphosphatase (asymmetrical) activity"/>
    <property type="evidence" value="ECO:0007669"/>
    <property type="project" value="TreeGrafter"/>
</dbReference>
<dbReference type="Pfam" id="PF00293">
    <property type="entry name" value="NUDIX"/>
    <property type="match status" value="1"/>
</dbReference>
<dbReference type="PROSITE" id="PS51462">
    <property type="entry name" value="NUDIX"/>
    <property type="match status" value="1"/>
</dbReference>
<dbReference type="InterPro" id="IPR020476">
    <property type="entry name" value="Nudix_hydrolase"/>
</dbReference>
<keyword evidence="1 2" id="KW-0378">Hydrolase</keyword>
<dbReference type="AlphaFoldDB" id="A0A9W8HD86"/>
<dbReference type="GO" id="GO:0006754">
    <property type="term" value="P:ATP biosynthetic process"/>
    <property type="evidence" value="ECO:0007669"/>
    <property type="project" value="TreeGrafter"/>
</dbReference>
<dbReference type="PROSITE" id="PS00893">
    <property type="entry name" value="NUDIX_BOX"/>
    <property type="match status" value="1"/>
</dbReference>
<evidence type="ECO:0000256" key="1">
    <source>
        <dbReference type="ARBA" id="ARBA00022801"/>
    </source>
</evidence>
<feature type="domain" description="Nudix hydrolase" evidence="3">
    <location>
        <begin position="7"/>
        <end position="138"/>
    </location>
</feature>
<dbReference type="InterPro" id="IPR000086">
    <property type="entry name" value="NUDIX_hydrolase_dom"/>
</dbReference>
<comment type="caution">
    <text evidence="4">The sequence shown here is derived from an EMBL/GenBank/DDBJ whole genome shotgun (WGS) entry which is preliminary data.</text>
</comment>
<dbReference type="EMBL" id="JANBUL010000111">
    <property type="protein sequence ID" value="KAJ2781230.1"/>
    <property type="molecule type" value="Genomic_DNA"/>
</dbReference>
<dbReference type="GO" id="GO:0006167">
    <property type="term" value="P:AMP biosynthetic process"/>
    <property type="evidence" value="ECO:0007669"/>
    <property type="project" value="TreeGrafter"/>
</dbReference>
<evidence type="ECO:0000256" key="2">
    <source>
        <dbReference type="RuleBase" id="RU003476"/>
    </source>
</evidence>
<proteinExistence type="inferred from homology"/>